<dbReference type="Proteomes" id="UP001271769">
    <property type="component" value="Unassembled WGS sequence"/>
</dbReference>
<dbReference type="RefSeq" id="WP_320500848.1">
    <property type="nucleotide sequence ID" value="NZ_JAXCLX010000001.1"/>
</dbReference>
<dbReference type="EMBL" id="JAXCLX010000001">
    <property type="protein sequence ID" value="MDY0872421.1"/>
    <property type="molecule type" value="Genomic_DNA"/>
</dbReference>
<accession>A0ABU5DYK7</accession>
<comment type="caution">
    <text evidence="1">The sequence shown here is derived from an EMBL/GenBank/DDBJ whole genome shotgun (WGS) entry which is preliminary data.</text>
</comment>
<keyword evidence="2" id="KW-1185">Reference proteome</keyword>
<protein>
    <submittedName>
        <fullName evidence="1">Uncharacterized protein</fullName>
    </submittedName>
</protein>
<organism evidence="1 2">
    <name type="scientific">Dongia rigui</name>
    <dbReference type="NCBI Taxonomy" id="940149"/>
    <lineage>
        <taxon>Bacteria</taxon>
        <taxon>Pseudomonadati</taxon>
        <taxon>Pseudomonadota</taxon>
        <taxon>Alphaproteobacteria</taxon>
        <taxon>Rhodospirillales</taxon>
        <taxon>Dongiaceae</taxon>
        <taxon>Dongia</taxon>
    </lineage>
</organism>
<gene>
    <name evidence="1" type="ORF">SMD31_10825</name>
</gene>
<reference evidence="1 2" key="1">
    <citation type="journal article" date="2013" name="Antonie Van Leeuwenhoek">
        <title>Dongia rigui sp. nov., isolated from freshwater of a large wetland in Korea.</title>
        <authorList>
            <person name="Baik K.S."/>
            <person name="Hwang Y.M."/>
            <person name="Choi J.S."/>
            <person name="Kwon J."/>
            <person name="Seong C.N."/>
        </authorList>
    </citation>
    <scope>NUCLEOTIDE SEQUENCE [LARGE SCALE GENOMIC DNA]</scope>
    <source>
        <strain evidence="1 2">04SU4-P</strain>
    </source>
</reference>
<name>A0ABU5DYK7_9PROT</name>
<proteinExistence type="predicted"/>
<sequence length="138" mass="15324">MSADAMTDDDFLAALESCRIDPAAFNHAAHLRAGFLYLQRHDFAAALGAMRHAIQRFAAAIGKDGLYHETITCAFMTLINERLATESVGIRWEGFALRHADLFDGTALSQHYSRERLQHPLARTVFLLPDRVPGEKAA</sequence>
<evidence type="ECO:0000313" key="2">
    <source>
        <dbReference type="Proteomes" id="UP001271769"/>
    </source>
</evidence>
<evidence type="ECO:0000313" key="1">
    <source>
        <dbReference type="EMBL" id="MDY0872421.1"/>
    </source>
</evidence>